<dbReference type="EMBL" id="GBRH01251987">
    <property type="protein sequence ID" value="JAD45908.1"/>
    <property type="molecule type" value="Transcribed_RNA"/>
</dbReference>
<sequence length="50" mass="5962">MISELISFQNNYWVRYFKSLNYHPDTNDNGMVLKGEKSTQVTFWASMQKI</sequence>
<accession>A0A0A9A7H8</accession>
<name>A0A0A9A7H8_ARUDO</name>
<evidence type="ECO:0000313" key="1">
    <source>
        <dbReference type="EMBL" id="JAD45908.1"/>
    </source>
</evidence>
<organism evidence="1">
    <name type="scientific">Arundo donax</name>
    <name type="common">Giant reed</name>
    <name type="synonym">Donax arundinaceus</name>
    <dbReference type="NCBI Taxonomy" id="35708"/>
    <lineage>
        <taxon>Eukaryota</taxon>
        <taxon>Viridiplantae</taxon>
        <taxon>Streptophyta</taxon>
        <taxon>Embryophyta</taxon>
        <taxon>Tracheophyta</taxon>
        <taxon>Spermatophyta</taxon>
        <taxon>Magnoliopsida</taxon>
        <taxon>Liliopsida</taxon>
        <taxon>Poales</taxon>
        <taxon>Poaceae</taxon>
        <taxon>PACMAD clade</taxon>
        <taxon>Arundinoideae</taxon>
        <taxon>Arundineae</taxon>
        <taxon>Arundo</taxon>
    </lineage>
</organism>
<dbReference type="AlphaFoldDB" id="A0A0A9A7H8"/>
<protein>
    <submittedName>
        <fullName evidence="1">Uncharacterized protein</fullName>
    </submittedName>
</protein>
<reference evidence="1" key="2">
    <citation type="journal article" date="2015" name="Data Brief">
        <title>Shoot transcriptome of the giant reed, Arundo donax.</title>
        <authorList>
            <person name="Barrero R.A."/>
            <person name="Guerrero F.D."/>
            <person name="Moolhuijzen P."/>
            <person name="Goolsby J.A."/>
            <person name="Tidwell J."/>
            <person name="Bellgard S.E."/>
            <person name="Bellgard M.I."/>
        </authorList>
    </citation>
    <scope>NUCLEOTIDE SEQUENCE</scope>
    <source>
        <tissue evidence="1">Shoot tissue taken approximately 20 cm above the soil surface</tissue>
    </source>
</reference>
<proteinExistence type="predicted"/>
<reference evidence="1" key="1">
    <citation type="submission" date="2014-09" db="EMBL/GenBank/DDBJ databases">
        <authorList>
            <person name="Magalhaes I.L.F."/>
            <person name="Oliveira U."/>
            <person name="Santos F.R."/>
            <person name="Vidigal T.H.D.A."/>
            <person name="Brescovit A.D."/>
            <person name="Santos A.J."/>
        </authorList>
    </citation>
    <scope>NUCLEOTIDE SEQUENCE</scope>
    <source>
        <tissue evidence="1">Shoot tissue taken approximately 20 cm above the soil surface</tissue>
    </source>
</reference>